<evidence type="ECO:0000313" key="1">
    <source>
        <dbReference type="Proteomes" id="UP000515204"/>
    </source>
</evidence>
<sequence length="54" mass="6595">MSNKDTYNLSPEQQEISRWRDAKRQQLREMYLRDSGHPTKSLLEYTDLHLQMQQ</sequence>
<name>A0A6P3WPL2_DINQU</name>
<reference evidence="2" key="1">
    <citation type="submission" date="2025-08" db="UniProtKB">
        <authorList>
            <consortium name="RefSeq"/>
        </authorList>
    </citation>
    <scope>IDENTIFICATION</scope>
</reference>
<proteinExistence type="predicted"/>
<accession>A0A6P3WPL2</accession>
<protein>
    <submittedName>
        <fullName evidence="2">Uncharacterized protein LOC106740972 isoform X2</fullName>
    </submittedName>
</protein>
<dbReference type="CTD" id="36640"/>
<organism evidence="1 2">
    <name type="scientific">Dinoponera quadriceps</name>
    <name type="common">South American ant</name>
    <dbReference type="NCBI Taxonomy" id="609295"/>
    <lineage>
        <taxon>Eukaryota</taxon>
        <taxon>Metazoa</taxon>
        <taxon>Ecdysozoa</taxon>
        <taxon>Arthropoda</taxon>
        <taxon>Hexapoda</taxon>
        <taxon>Insecta</taxon>
        <taxon>Pterygota</taxon>
        <taxon>Neoptera</taxon>
        <taxon>Endopterygota</taxon>
        <taxon>Hymenoptera</taxon>
        <taxon>Apocrita</taxon>
        <taxon>Aculeata</taxon>
        <taxon>Formicoidea</taxon>
        <taxon>Formicidae</taxon>
        <taxon>Ponerinae</taxon>
        <taxon>Ponerini</taxon>
        <taxon>Dinoponera</taxon>
    </lineage>
</organism>
<keyword evidence="1" id="KW-1185">Reference proteome</keyword>
<dbReference type="OrthoDB" id="5818798at2759"/>
<dbReference type="Proteomes" id="UP000515204">
    <property type="component" value="Unplaced"/>
</dbReference>
<evidence type="ECO:0000313" key="2">
    <source>
        <dbReference type="RefSeq" id="XP_014467988.1"/>
    </source>
</evidence>
<dbReference type="GeneID" id="106740972"/>
<dbReference type="RefSeq" id="XP_014467988.1">
    <property type="nucleotide sequence ID" value="XM_014612502.1"/>
</dbReference>
<gene>
    <name evidence="2" type="primary">LOC106740972</name>
</gene>
<dbReference type="AlphaFoldDB" id="A0A6P3WPL2"/>